<evidence type="ECO:0000256" key="3">
    <source>
        <dbReference type="ARBA" id="ARBA00007757"/>
    </source>
</evidence>
<comment type="similarity">
    <text evidence="3">Belongs to the homogentisate dioxygenase family.</text>
</comment>
<evidence type="ECO:0000256" key="11">
    <source>
        <dbReference type="PIRSR" id="PIRSR605708-1"/>
    </source>
</evidence>
<dbReference type="CDD" id="cd07000">
    <property type="entry name" value="cupin_HGO_N"/>
    <property type="match status" value="1"/>
</dbReference>
<dbReference type="Pfam" id="PF04209">
    <property type="entry name" value="HgmA_C"/>
    <property type="match status" value="1"/>
</dbReference>
<comment type="cofactor">
    <cofactor evidence="1 12">
        <name>Fe cation</name>
        <dbReference type="ChEBI" id="CHEBI:24875"/>
    </cofactor>
</comment>
<dbReference type="GO" id="GO:0006559">
    <property type="term" value="P:L-phenylalanine catabolic process"/>
    <property type="evidence" value="ECO:0007669"/>
    <property type="project" value="UniProtKB-UniPathway"/>
</dbReference>
<keyword evidence="9 12" id="KW-0408">Iron</keyword>
<evidence type="ECO:0000256" key="8">
    <source>
        <dbReference type="ARBA" id="ARBA00023002"/>
    </source>
</evidence>
<dbReference type="InterPro" id="IPR005708">
    <property type="entry name" value="Homogentis_dOase"/>
</dbReference>
<sequence>MSFFATTTREEQAKGDMATAAKSYETLEYASGFGNHISSEAVKGSLPSKGNNPKKCPYGLYAEQVSGTAFTAPRAKNQRSWLYRMRPSVTHEPFHPVTFTNNKIIGNFGEGSNNLVTTPNQIRWLPFDVPKGDSKVDFIRGMFTMCGSGCSGSKSGFAIHIYLANSSMDNTSFANADGDFLVVPQEGSLLVRTEFGCMKVKPGEIFVVQRGIRFSVDLLDDVARGYILEIFEGRFTLPDLGPIGANGLANPQDFKSPVAWFEREGMQQSYEVIHKMDGSLFSAQQSFSPYNVVAWHGNYAPYKYDLDNFCPMNAVGYDHPDPSIFTVLTCQSQEPGVAVADFVVFPPRWSVAENTFRPPYYHRNCMSEFMGLIRGEYEAKKGGFLPGGSSLHLCMSPHGPDTTTFENASNVPGDEPHHIGRDTMAFMFETHLFPKLTAAAMAAPTIDRDYYKCWLGLKQHFDLNEVEKTILKLSDQQNQNHQRSSFQQAHGSPRMNGAGSPIK</sequence>
<proteinExistence type="inferred from homology"/>
<dbReference type="PANTHER" id="PTHR11056:SF0">
    <property type="entry name" value="HOMOGENTISATE 1,2-DIOXYGENASE"/>
    <property type="match status" value="1"/>
</dbReference>
<dbReference type="EC" id="1.13.11.5" evidence="4"/>
<dbReference type="GO" id="GO:0004411">
    <property type="term" value="F:homogentisate 1,2-dioxygenase activity"/>
    <property type="evidence" value="ECO:0007669"/>
    <property type="project" value="UniProtKB-EC"/>
</dbReference>
<feature type="binding site" evidence="12">
    <location>
        <position position="368"/>
    </location>
    <ligand>
        <name>Fe cation</name>
        <dbReference type="ChEBI" id="CHEBI:24875"/>
    </ligand>
</feature>
<evidence type="ECO:0000259" key="15">
    <source>
        <dbReference type="Pfam" id="PF20510"/>
    </source>
</evidence>
<keyword evidence="10" id="KW-0585">Phenylalanine catabolism</keyword>
<organism evidence="16 17">
    <name type="scientific">Chloropicon primus</name>
    <dbReference type="NCBI Taxonomy" id="1764295"/>
    <lineage>
        <taxon>Eukaryota</taxon>
        <taxon>Viridiplantae</taxon>
        <taxon>Chlorophyta</taxon>
        <taxon>Chloropicophyceae</taxon>
        <taxon>Chloropicales</taxon>
        <taxon>Chloropicaceae</taxon>
        <taxon>Chloropicon</taxon>
    </lineage>
</organism>
<dbReference type="UniPathway" id="UPA00139">
    <property type="reaction ID" value="UER00339"/>
</dbReference>
<feature type="domain" description="Homogentisate 1,2-dioxygenase C-terminal" evidence="14">
    <location>
        <begin position="308"/>
        <end position="461"/>
    </location>
</feature>
<dbReference type="STRING" id="1764295.A0A5B8MQU4"/>
<dbReference type="InterPro" id="IPR014710">
    <property type="entry name" value="RmlC-like_jellyroll"/>
</dbReference>
<feature type="binding site" evidence="12">
    <location>
        <position position="398"/>
    </location>
    <ligand>
        <name>homogentisate</name>
        <dbReference type="ChEBI" id="CHEBI:16169"/>
    </ligand>
</feature>
<dbReference type="NCBIfam" id="TIGR01015">
    <property type="entry name" value="hmgA"/>
    <property type="match status" value="1"/>
</dbReference>
<dbReference type="SUPFAM" id="SSF51182">
    <property type="entry name" value="RmlC-like cupins"/>
    <property type="match status" value="1"/>
</dbReference>
<protein>
    <recommendedName>
        <fullName evidence="4">homogentisate 1,2-dioxygenase</fullName>
        <ecNumber evidence="4">1.13.11.5</ecNumber>
    </recommendedName>
</protein>
<evidence type="ECO:0000259" key="14">
    <source>
        <dbReference type="Pfam" id="PF04209"/>
    </source>
</evidence>
<evidence type="ECO:0000256" key="1">
    <source>
        <dbReference type="ARBA" id="ARBA00001962"/>
    </source>
</evidence>
<evidence type="ECO:0000256" key="5">
    <source>
        <dbReference type="ARBA" id="ARBA00022723"/>
    </source>
</evidence>
<dbReference type="Gene3D" id="2.60.120.10">
    <property type="entry name" value="Jelly Rolls"/>
    <property type="match status" value="1"/>
</dbReference>
<dbReference type="InterPro" id="IPR046452">
    <property type="entry name" value="HgmA_N"/>
</dbReference>
<dbReference type="PANTHER" id="PTHR11056">
    <property type="entry name" value="HOMOGENTISATE 1,2-DIOXYGENASE"/>
    <property type="match status" value="1"/>
</dbReference>
<gene>
    <name evidence="16" type="ORF">A3770_08p52750</name>
</gene>
<evidence type="ECO:0000256" key="9">
    <source>
        <dbReference type="ARBA" id="ARBA00023004"/>
    </source>
</evidence>
<evidence type="ECO:0000256" key="4">
    <source>
        <dbReference type="ARBA" id="ARBA00013127"/>
    </source>
</evidence>
<evidence type="ECO:0000256" key="6">
    <source>
        <dbReference type="ARBA" id="ARBA00022878"/>
    </source>
</evidence>
<comment type="pathway">
    <text evidence="2">Amino-acid degradation; L-phenylalanine degradation; acetoacetate and fumarate from L-phenylalanine: step 4/6.</text>
</comment>
<evidence type="ECO:0000256" key="13">
    <source>
        <dbReference type="SAM" id="MobiDB-lite"/>
    </source>
</evidence>
<dbReference type="GO" id="GO:0006572">
    <property type="term" value="P:L-tyrosine catabolic process"/>
    <property type="evidence" value="ECO:0007669"/>
    <property type="project" value="UniProtKB-KW"/>
</dbReference>
<dbReference type="GO" id="GO:0005737">
    <property type="term" value="C:cytoplasm"/>
    <property type="evidence" value="ECO:0007669"/>
    <property type="project" value="TreeGrafter"/>
</dbReference>
<dbReference type="InterPro" id="IPR046451">
    <property type="entry name" value="HgmA_C"/>
</dbReference>
<dbReference type="OrthoDB" id="1689029at2759"/>
<feature type="binding site" evidence="12">
    <location>
        <position position="398"/>
    </location>
    <ligand>
        <name>Fe cation</name>
        <dbReference type="ChEBI" id="CHEBI:24875"/>
    </ligand>
</feature>
<dbReference type="InterPro" id="IPR011051">
    <property type="entry name" value="RmlC_Cupin_sf"/>
</dbReference>
<dbReference type="GO" id="GO:0046872">
    <property type="term" value="F:metal ion binding"/>
    <property type="evidence" value="ECO:0007669"/>
    <property type="project" value="UniProtKB-KW"/>
</dbReference>
<dbReference type="EMBL" id="CP031041">
    <property type="protein sequence ID" value="QDZ22757.1"/>
    <property type="molecule type" value="Genomic_DNA"/>
</dbReference>
<feature type="binding site" evidence="12">
    <location>
        <position position="362"/>
    </location>
    <ligand>
        <name>Fe cation</name>
        <dbReference type="ChEBI" id="CHEBI:24875"/>
    </ligand>
</feature>
<keyword evidence="17" id="KW-1185">Reference proteome</keyword>
<reference evidence="16 17" key="1">
    <citation type="submission" date="2018-07" db="EMBL/GenBank/DDBJ databases">
        <title>The complete nuclear genome of the prasinophyte Chloropicon primus (CCMP1205).</title>
        <authorList>
            <person name="Pombert J.-F."/>
            <person name="Otis C."/>
            <person name="Turmel M."/>
            <person name="Lemieux C."/>
        </authorList>
    </citation>
    <scope>NUCLEOTIDE SEQUENCE [LARGE SCALE GENOMIC DNA]</scope>
    <source>
        <strain evidence="16 17">CCMP1205</strain>
    </source>
</reference>
<feature type="domain" description="Homogentisate 1,2-dioxygenase N-terminal" evidence="15">
    <location>
        <begin position="28"/>
        <end position="306"/>
    </location>
</feature>
<feature type="compositionally biased region" description="Polar residues" evidence="13">
    <location>
        <begin position="474"/>
        <end position="490"/>
    </location>
</feature>
<accession>A0A5B8MQU4</accession>
<keyword evidence="8" id="KW-0560">Oxidoreductase</keyword>
<dbReference type="AlphaFoldDB" id="A0A5B8MQU4"/>
<feature type="binding site" evidence="12">
    <location>
        <position position="377"/>
    </location>
    <ligand>
        <name>homogentisate</name>
        <dbReference type="ChEBI" id="CHEBI:16169"/>
    </ligand>
</feature>
<keyword evidence="7 16" id="KW-0223">Dioxygenase</keyword>
<evidence type="ECO:0000256" key="10">
    <source>
        <dbReference type="ARBA" id="ARBA00023232"/>
    </source>
</evidence>
<keyword evidence="6" id="KW-0828">Tyrosine catabolism</keyword>
<evidence type="ECO:0000256" key="7">
    <source>
        <dbReference type="ARBA" id="ARBA00022964"/>
    </source>
</evidence>
<keyword evidence="5 12" id="KW-0479">Metal-binding</keyword>
<dbReference type="Pfam" id="PF20510">
    <property type="entry name" value="HgmA_N"/>
    <property type="match status" value="1"/>
</dbReference>
<evidence type="ECO:0000313" key="16">
    <source>
        <dbReference type="EMBL" id="QDZ22757.1"/>
    </source>
</evidence>
<dbReference type="FunFam" id="2.60.120.10:FF:000034">
    <property type="entry name" value="Homogentisate 1,2-dioxygenase"/>
    <property type="match status" value="1"/>
</dbReference>
<feature type="active site" description="Proton acceptor" evidence="11">
    <location>
        <position position="319"/>
    </location>
</feature>
<evidence type="ECO:0000256" key="12">
    <source>
        <dbReference type="PIRSR" id="PIRSR605708-2"/>
    </source>
</evidence>
<name>A0A5B8MQU4_9CHLO</name>
<evidence type="ECO:0000256" key="2">
    <source>
        <dbReference type="ARBA" id="ARBA00004704"/>
    </source>
</evidence>
<evidence type="ECO:0000313" key="17">
    <source>
        <dbReference type="Proteomes" id="UP000316726"/>
    </source>
</evidence>
<dbReference type="Proteomes" id="UP000316726">
    <property type="component" value="Chromosome 8"/>
</dbReference>
<feature type="region of interest" description="Disordered" evidence="13">
    <location>
        <begin position="474"/>
        <end position="503"/>
    </location>
</feature>